<dbReference type="InterPro" id="IPR011519">
    <property type="entry name" value="UnbV_ASPIC"/>
</dbReference>
<dbReference type="InterPro" id="IPR013517">
    <property type="entry name" value="FG-GAP"/>
</dbReference>
<evidence type="ECO:0000256" key="1">
    <source>
        <dbReference type="ARBA" id="ARBA00022729"/>
    </source>
</evidence>
<dbReference type="PANTHER" id="PTHR16026:SF0">
    <property type="entry name" value="CARTILAGE ACIDIC PROTEIN 1"/>
    <property type="match status" value="1"/>
</dbReference>
<gene>
    <name evidence="3" type="ORF">METZ01_LOCUS46060</name>
</gene>
<dbReference type="Pfam" id="PF13517">
    <property type="entry name" value="FG-GAP_3"/>
    <property type="match status" value="3"/>
</dbReference>
<dbReference type="InterPro" id="IPR027039">
    <property type="entry name" value="Crtac1"/>
</dbReference>
<dbReference type="InterPro" id="IPR028994">
    <property type="entry name" value="Integrin_alpha_N"/>
</dbReference>
<keyword evidence="1" id="KW-0732">Signal</keyword>
<dbReference type="AlphaFoldDB" id="A0A381RMV5"/>
<reference evidence="3" key="1">
    <citation type="submission" date="2018-05" db="EMBL/GenBank/DDBJ databases">
        <authorList>
            <person name="Lanie J.A."/>
            <person name="Ng W.-L."/>
            <person name="Kazmierczak K.M."/>
            <person name="Andrzejewski T.M."/>
            <person name="Davidsen T.M."/>
            <person name="Wayne K.J."/>
            <person name="Tettelin H."/>
            <person name="Glass J.I."/>
            <person name="Rusch D."/>
            <person name="Podicherti R."/>
            <person name="Tsui H.-C.T."/>
            <person name="Winkler M.E."/>
        </authorList>
    </citation>
    <scope>NUCLEOTIDE SEQUENCE</scope>
</reference>
<protein>
    <recommendedName>
        <fullName evidence="2">ASPIC/UnbV domain-containing protein</fullName>
    </recommendedName>
</protein>
<proteinExistence type="predicted"/>
<dbReference type="Gene3D" id="2.130.10.130">
    <property type="entry name" value="Integrin alpha, N-terminal"/>
    <property type="match status" value="1"/>
</dbReference>
<evidence type="ECO:0000259" key="2">
    <source>
        <dbReference type="Pfam" id="PF07593"/>
    </source>
</evidence>
<feature type="domain" description="ASPIC/UnbV" evidence="2">
    <location>
        <begin position="470"/>
        <end position="533"/>
    </location>
</feature>
<name>A0A381RMV5_9ZZZZ</name>
<dbReference type="PANTHER" id="PTHR16026">
    <property type="entry name" value="CARTILAGE ACIDIC PROTEIN 1"/>
    <property type="match status" value="1"/>
</dbReference>
<organism evidence="3">
    <name type="scientific">marine metagenome</name>
    <dbReference type="NCBI Taxonomy" id="408172"/>
    <lineage>
        <taxon>unclassified sequences</taxon>
        <taxon>metagenomes</taxon>
        <taxon>ecological metagenomes</taxon>
    </lineage>
</organism>
<sequence>MFRFLLLTYIFITASVFGQGITFIDASQKQGLIFKHDHGGSGMKYYVETMGSGVCLLDYDNDGDLDIYFAQGASLPGWKGSKELINRLFQNNGGEWSDVTKKAGVGDPSYSIGCACGDVDNDGDIDLYVTNFGNDTFYRNEGNGTFFEATQSAGFNNIEWGSSAAFFDGDLDGWLDLYVANYVEYTVDKNPWCGDQHSDRRAYCDPDVFKGISDKFFHNNGDGTFTDWTDKSGIEKNQGKGLGVVPGDYDNDGDMDFYVANDKVMNLLYNNNGKAVFSEEALFSGVGYNENGRAEAGMGVDFGDINQDGWLDLFVTNFSGESNTLYLNDQNGSFTDKTFSFGLGQPSLDLLGFGTKFVDFNLDGWLDIFIVNGHVIDNIALFNKDYTHAQKKQLFLNQTDGTFKEIENAGDIGNKSVGRGAAFGDIDNDGDMDIVISNNNSNSNLLINLSKPGNNWINVELEGVTCNRDAIGSKLELKSKSGTQVAWVNPGASYLASNDKRILFGLSKDMYVDNLIIHWPDGLKESFNNLEVNLFYHIRQGGGISIINH</sequence>
<dbReference type="EMBL" id="UINC01002127">
    <property type="protein sequence ID" value="SUZ93206.1"/>
    <property type="molecule type" value="Genomic_DNA"/>
</dbReference>
<dbReference type="Pfam" id="PF07593">
    <property type="entry name" value="UnbV_ASPIC"/>
    <property type="match status" value="1"/>
</dbReference>
<accession>A0A381RMV5</accession>
<dbReference type="SUPFAM" id="SSF69318">
    <property type="entry name" value="Integrin alpha N-terminal domain"/>
    <property type="match status" value="1"/>
</dbReference>
<evidence type="ECO:0000313" key="3">
    <source>
        <dbReference type="EMBL" id="SUZ93206.1"/>
    </source>
</evidence>